<feature type="transmembrane region" description="Helical" evidence="6">
    <location>
        <begin position="210"/>
        <end position="231"/>
    </location>
</feature>
<evidence type="ECO:0000313" key="8">
    <source>
        <dbReference type="EMBL" id="GAA6166780.1"/>
    </source>
</evidence>
<dbReference type="PANTHER" id="PTHR32322:SF2">
    <property type="entry name" value="EAMA DOMAIN-CONTAINING PROTEIN"/>
    <property type="match status" value="1"/>
</dbReference>
<evidence type="ECO:0000313" key="9">
    <source>
        <dbReference type="Proteomes" id="UP001465153"/>
    </source>
</evidence>
<comment type="similarity">
    <text evidence="2">Belongs to the EamA transporter family.</text>
</comment>
<feature type="transmembrane region" description="Helical" evidence="6">
    <location>
        <begin position="30"/>
        <end position="52"/>
    </location>
</feature>
<dbReference type="PANTHER" id="PTHR32322">
    <property type="entry name" value="INNER MEMBRANE TRANSPORTER"/>
    <property type="match status" value="1"/>
</dbReference>
<name>A0ABQ0A557_9GAMM</name>
<dbReference type="RefSeq" id="WP_353301626.1">
    <property type="nucleotide sequence ID" value="NZ_BAABWN010000002.1"/>
</dbReference>
<sequence>MKVFISYILVILIWSTTPLAIHISSDDLGFILSVTARMTLGAALVWACLLILRKPLFFNKDSWRLYLAASIGVFPNMPLVYWAAEKIPTGLISLLFSTSPFFVGLLSKIILKEKIGFHRIVGMAIAFVGMAVVFSDQVQFGPEAVAGIVAMVMSTFLFSTSAVLIKKLGVNSGPLEQSAGSMLFALPGLWITWFMLGAQTPAEIHWLPTLSLAYLVVVGSLVGFSVYFFLLKNLSASTVSLTSMISPIFAMFLGTFFNNELFNPLLIWGAAVLLVGLGVYLGLVKRVMGFFVKKPPVESDITNSDEGSFTSDFAASKVK</sequence>
<evidence type="ECO:0000256" key="2">
    <source>
        <dbReference type="ARBA" id="ARBA00007362"/>
    </source>
</evidence>
<dbReference type="EMBL" id="BAABWN010000002">
    <property type="protein sequence ID" value="GAA6166780.1"/>
    <property type="molecule type" value="Genomic_DNA"/>
</dbReference>
<comment type="subcellular location">
    <subcellularLocation>
        <location evidence="1">Membrane</location>
        <topology evidence="1">Multi-pass membrane protein</topology>
    </subcellularLocation>
</comment>
<keyword evidence="4 6" id="KW-1133">Transmembrane helix</keyword>
<feature type="transmembrane region" description="Helical" evidence="6">
    <location>
        <begin position="64"/>
        <end position="84"/>
    </location>
</feature>
<accession>A0ABQ0A557</accession>
<evidence type="ECO:0000256" key="6">
    <source>
        <dbReference type="SAM" id="Phobius"/>
    </source>
</evidence>
<dbReference type="Pfam" id="PF00892">
    <property type="entry name" value="EamA"/>
    <property type="match status" value="2"/>
</dbReference>
<keyword evidence="5 6" id="KW-0472">Membrane</keyword>
<dbReference type="Proteomes" id="UP001465153">
    <property type="component" value="Unassembled WGS sequence"/>
</dbReference>
<feature type="transmembrane region" description="Helical" evidence="6">
    <location>
        <begin position="177"/>
        <end position="198"/>
    </location>
</feature>
<dbReference type="SUPFAM" id="SSF103481">
    <property type="entry name" value="Multidrug resistance efflux transporter EmrE"/>
    <property type="match status" value="2"/>
</dbReference>
<feature type="domain" description="EamA" evidence="7">
    <location>
        <begin position="6"/>
        <end position="134"/>
    </location>
</feature>
<dbReference type="InterPro" id="IPR050638">
    <property type="entry name" value="AA-Vitamin_Transporters"/>
</dbReference>
<feature type="domain" description="EamA" evidence="7">
    <location>
        <begin position="146"/>
        <end position="279"/>
    </location>
</feature>
<feature type="transmembrane region" description="Helical" evidence="6">
    <location>
        <begin position="265"/>
        <end position="284"/>
    </location>
</feature>
<keyword evidence="9" id="KW-1185">Reference proteome</keyword>
<feature type="transmembrane region" description="Helical" evidence="6">
    <location>
        <begin position="90"/>
        <end position="111"/>
    </location>
</feature>
<evidence type="ECO:0000256" key="1">
    <source>
        <dbReference type="ARBA" id="ARBA00004141"/>
    </source>
</evidence>
<gene>
    <name evidence="8" type="ORF">NBRC116591_05900</name>
</gene>
<comment type="caution">
    <text evidence="8">The sequence shown here is derived from an EMBL/GenBank/DDBJ whole genome shotgun (WGS) entry which is preliminary data.</text>
</comment>
<feature type="transmembrane region" description="Helical" evidence="6">
    <location>
        <begin position="120"/>
        <end position="138"/>
    </location>
</feature>
<evidence type="ECO:0000256" key="5">
    <source>
        <dbReference type="ARBA" id="ARBA00023136"/>
    </source>
</evidence>
<feature type="transmembrane region" description="Helical" evidence="6">
    <location>
        <begin position="238"/>
        <end position="259"/>
    </location>
</feature>
<evidence type="ECO:0000256" key="3">
    <source>
        <dbReference type="ARBA" id="ARBA00022692"/>
    </source>
</evidence>
<dbReference type="InterPro" id="IPR000620">
    <property type="entry name" value="EamA_dom"/>
</dbReference>
<protein>
    <submittedName>
        <fullName evidence="8">EamA family transporter</fullName>
    </submittedName>
</protein>
<dbReference type="InterPro" id="IPR037185">
    <property type="entry name" value="EmrE-like"/>
</dbReference>
<keyword evidence="3 6" id="KW-0812">Transmembrane</keyword>
<proteinExistence type="inferred from homology"/>
<feature type="transmembrane region" description="Helical" evidence="6">
    <location>
        <begin position="144"/>
        <end position="165"/>
    </location>
</feature>
<reference evidence="8 9" key="1">
    <citation type="submission" date="2024-04" db="EMBL/GenBank/DDBJ databases">
        <title>Draft genome sequence of Sessilibacter corallicola NBRC 116591.</title>
        <authorList>
            <person name="Miyakawa T."/>
            <person name="Kusuya Y."/>
            <person name="Miura T."/>
        </authorList>
    </citation>
    <scope>NUCLEOTIDE SEQUENCE [LARGE SCALE GENOMIC DNA]</scope>
    <source>
        <strain evidence="8 9">KU-00831-HH</strain>
    </source>
</reference>
<organism evidence="8 9">
    <name type="scientific">Sessilibacter corallicola</name>
    <dbReference type="NCBI Taxonomy" id="2904075"/>
    <lineage>
        <taxon>Bacteria</taxon>
        <taxon>Pseudomonadati</taxon>
        <taxon>Pseudomonadota</taxon>
        <taxon>Gammaproteobacteria</taxon>
        <taxon>Cellvibrionales</taxon>
        <taxon>Cellvibrionaceae</taxon>
        <taxon>Sessilibacter</taxon>
    </lineage>
</organism>
<evidence type="ECO:0000259" key="7">
    <source>
        <dbReference type="Pfam" id="PF00892"/>
    </source>
</evidence>
<evidence type="ECO:0000256" key="4">
    <source>
        <dbReference type="ARBA" id="ARBA00022989"/>
    </source>
</evidence>